<dbReference type="EMBL" id="HBUE01259765">
    <property type="protein sequence ID" value="CAG6558483.1"/>
    <property type="molecule type" value="Transcribed_RNA"/>
</dbReference>
<dbReference type="AlphaFoldDB" id="A0A8D8ALW4"/>
<accession>A0A8D8ALW4</accession>
<dbReference type="EMBL" id="HBUE01154707">
    <property type="protein sequence ID" value="CAG6507148.1"/>
    <property type="molecule type" value="Transcribed_RNA"/>
</dbReference>
<keyword evidence="1" id="KW-1133">Transmembrane helix</keyword>
<dbReference type="EMBL" id="HBUE01259764">
    <property type="protein sequence ID" value="CAG6558482.1"/>
    <property type="molecule type" value="Transcribed_RNA"/>
</dbReference>
<keyword evidence="1" id="KW-0812">Transmembrane</keyword>
<dbReference type="EMBL" id="HBUE01154708">
    <property type="protein sequence ID" value="CAG6507149.1"/>
    <property type="molecule type" value="Transcribed_RNA"/>
</dbReference>
<dbReference type="EMBL" id="HBUE01033814">
    <property type="protein sequence ID" value="CAG6457972.1"/>
    <property type="molecule type" value="Transcribed_RNA"/>
</dbReference>
<keyword evidence="1" id="KW-0472">Membrane</keyword>
<dbReference type="EMBL" id="HBUE01033822">
    <property type="protein sequence ID" value="CAG6457974.1"/>
    <property type="molecule type" value="Transcribed_RNA"/>
</dbReference>
<dbReference type="EMBL" id="HBUE01154713">
    <property type="protein sequence ID" value="CAG6507154.1"/>
    <property type="molecule type" value="Transcribed_RNA"/>
</dbReference>
<feature type="transmembrane region" description="Helical" evidence="1">
    <location>
        <begin position="29"/>
        <end position="47"/>
    </location>
</feature>
<dbReference type="EMBL" id="HBUE01154711">
    <property type="protein sequence ID" value="CAG6507152.1"/>
    <property type="molecule type" value="Transcribed_RNA"/>
</dbReference>
<dbReference type="EMBL" id="HBUE01259762">
    <property type="protein sequence ID" value="CAG6558480.1"/>
    <property type="molecule type" value="Transcribed_RNA"/>
</dbReference>
<dbReference type="EMBL" id="HBUE01033818">
    <property type="protein sequence ID" value="CAG6457973.1"/>
    <property type="molecule type" value="Transcribed_RNA"/>
</dbReference>
<dbReference type="EMBL" id="HBUE01154710">
    <property type="protein sequence ID" value="CAG6507151.1"/>
    <property type="molecule type" value="Transcribed_RNA"/>
</dbReference>
<evidence type="ECO:0000256" key="1">
    <source>
        <dbReference type="SAM" id="Phobius"/>
    </source>
</evidence>
<dbReference type="EMBL" id="HBUE01259761">
    <property type="protein sequence ID" value="CAG6558479.1"/>
    <property type="molecule type" value="Transcribed_RNA"/>
</dbReference>
<dbReference type="EMBL" id="HBUE01259758">
    <property type="protein sequence ID" value="CAG6558476.1"/>
    <property type="molecule type" value="Transcribed_RNA"/>
</dbReference>
<proteinExistence type="predicted"/>
<dbReference type="EMBL" id="HBUE01259756">
    <property type="protein sequence ID" value="CAG6558475.1"/>
    <property type="molecule type" value="Transcribed_RNA"/>
</dbReference>
<dbReference type="EMBL" id="HBUE01154706">
    <property type="protein sequence ID" value="CAG6507147.1"/>
    <property type="molecule type" value="Transcribed_RNA"/>
</dbReference>
<dbReference type="EMBL" id="HBUE01259763">
    <property type="protein sequence ID" value="CAG6558481.1"/>
    <property type="molecule type" value="Transcribed_RNA"/>
</dbReference>
<dbReference type="EMBL" id="HBUE01154704">
    <property type="protein sequence ID" value="CAG6507146.1"/>
    <property type="molecule type" value="Transcribed_RNA"/>
</dbReference>
<dbReference type="EMBL" id="HBUE01154712">
    <property type="protein sequence ID" value="CAG6507153.1"/>
    <property type="molecule type" value="Transcribed_RNA"/>
</dbReference>
<protein>
    <submittedName>
        <fullName evidence="2">(northern house mosquito) hypothetical protein</fullName>
    </submittedName>
</protein>
<dbReference type="EMBL" id="HBUE01259760">
    <property type="protein sequence ID" value="CAG6558478.1"/>
    <property type="molecule type" value="Transcribed_RNA"/>
</dbReference>
<dbReference type="EMBL" id="HBUE01154709">
    <property type="protein sequence ID" value="CAG6507150.1"/>
    <property type="molecule type" value="Transcribed_RNA"/>
</dbReference>
<name>A0A8D8ALW4_CULPI</name>
<sequence length="119" mass="12939">MPFPLSFSLLLILFLRLLFNTLLLSVSSVPFPSLAGAFFSMLLLLLLDPRNLGGKMNRRSSSDCVFLHSGPSAGGGGPMYCDGFNPNILALNSLWDPYRLLYAVYCCTMSTELVSPPGT</sequence>
<reference evidence="2" key="1">
    <citation type="submission" date="2021-05" db="EMBL/GenBank/DDBJ databases">
        <authorList>
            <person name="Alioto T."/>
            <person name="Alioto T."/>
            <person name="Gomez Garrido J."/>
        </authorList>
    </citation>
    <scope>NUCLEOTIDE SEQUENCE</scope>
</reference>
<organism evidence="2">
    <name type="scientific">Culex pipiens</name>
    <name type="common">House mosquito</name>
    <dbReference type="NCBI Taxonomy" id="7175"/>
    <lineage>
        <taxon>Eukaryota</taxon>
        <taxon>Metazoa</taxon>
        <taxon>Ecdysozoa</taxon>
        <taxon>Arthropoda</taxon>
        <taxon>Hexapoda</taxon>
        <taxon>Insecta</taxon>
        <taxon>Pterygota</taxon>
        <taxon>Neoptera</taxon>
        <taxon>Endopterygota</taxon>
        <taxon>Diptera</taxon>
        <taxon>Nematocera</taxon>
        <taxon>Culicoidea</taxon>
        <taxon>Culicidae</taxon>
        <taxon>Culicinae</taxon>
        <taxon>Culicini</taxon>
        <taxon>Culex</taxon>
        <taxon>Culex</taxon>
    </lineage>
</organism>
<dbReference type="EMBL" id="HBUE01259759">
    <property type="protein sequence ID" value="CAG6558477.1"/>
    <property type="molecule type" value="Transcribed_RNA"/>
</dbReference>
<dbReference type="EMBL" id="HBUE01033824">
    <property type="protein sequence ID" value="CAG6457975.1"/>
    <property type="molecule type" value="Transcribed_RNA"/>
</dbReference>
<evidence type="ECO:0000313" key="2">
    <source>
        <dbReference type="EMBL" id="CAG6457975.1"/>
    </source>
</evidence>